<evidence type="ECO:0000256" key="5">
    <source>
        <dbReference type="ARBA" id="ARBA00023136"/>
    </source>
</evidence>
<evidence type="ECO:0000313" key="8">
    <source>
        <dbReference type="EMBL" id="ALC17688.1"/>
    </source>
</evidence>
<protein>
    <submittedName>
        <fullName evidence="8">Cytochrome c biogenesis protein ResB</fullName>
    </submittedName>
</protein>
<dbReference type="PANTHER" id="PTHR31566:SF0">
    <property type="entry name" value="CYTOCHROME C BIOGENESIS PROTEIN CCS1, CHLOROPLASTIC"/>
    <property type="match status" value="1"/>
</dbReference>
<dbReference type="PATRIC" id="fig|1603606.3.peg.3193"/>
<feature type="transmembrane region" description="Helical" evidence="6">
    <location>
        <begin position="72"/>
        <end position="90"/>
    </location>
</feature>
<proteinExistence type="predicted"/>
<keyword evidence="9" id="KW-1185">Reference proteome</keyword>
<dbReference type="Pfam" id="PF05140">
    <property type="entry name" value="ResB"/>
    <property type="match status" value="2"/>
</dbReference>
<evidence type="ECO:0000256" key="4">
    <source>
        <dbReference type="ARBA" id="ARBA00022989"/>
    </source>
</evidence>
<dbReference type="OrthoDB" id="9770923at2"/>
<feature type="domain" description="ResB-like" evidence="7">
    <location>
        <begin position="353"/>
        <end position="441"/>
    </location>
</feature>
<dbReference type="EMBL" id="CP010802">
    <property type="protein sequence ID" value="ALC17688.1"/>
    <property type="molecule type" value="Genomic_DNA"/>
</dbReference>
<feature type="transmembrane region" description="Helical" evidence="6">
    <location>
        <begin position="389"/>
        <end position="408"/>
    </location>
</feature>
<organism evidence="8 9">
    <name type="scientific">Desulfuromonas soudanensis</name>
    <dbReference type="NCBI Taxonomy" id="1603606"/>
    <lineage>
        <taxon>Bacteria</taxon>
        <taxon>Pseudomonadati</taxon>
        <taxon>Thermodesulfobacteriota</taxon>
        <taxon>Desulfuromonadia</taxon>
        <taxon>Desulfuromonadales</taxon>
        <taxon>Desulfuromonadaceae</taxon>
        <taxon>Desulfuromonas</taxon>
    </lineage>
</organism>
<evidence type="ECO:0000256" key="6">
    <source>
        <dbReference type="SAM" id="Phobius"/>
    </source>
</evidence>
<feature type="transmembrane region" description="Helical" evidence="6">
    <location>
        <begin position="166"/>
        <end position="190"/>
    </location>
</feature>
<gene>
    <name evidence="8" type="ORF">DSOUD_2960</name>
</gene>
<keyword evidence="2 6" id="KW-0812">Transmembrane</keyword>
<keyword evidence="5 6" id="KW-0472">Membrane</keyword>
<evidence type="ECO:0000256" key="2">
    <source>
        <dbReference type="ARBA" id="ARBA00022692"/>
    </source>
</evidence>
<evidence type="ECO:0000259" key="7">
    <source>
        <dbReference type="Pfam" id="PF05140"/>
    </source>
</evidence>
<dbReference type="AlphaFoldDB" id="A0A0M4D4P8"/>
<name>A0A0M4D4P8_9BACT</name>
<reference evidence="8 9" key="1">
    <citation type="submission" date="2015-07" db="EMBL/GenBank/DDBJ databases">
        <title>Isolation and Genomic Characterization of a Novel Halophilic Metal-Reducing Deltaproteobacterium from the Deep Subsurface.</title>
        <authorList>
            <person name="Badalamenti J.P."/>
            <person name="Summers Z.M."/>
            <person name="Gralnick J.A."/>
            <person name="Bond D.R."/>
        </authorList>
    </citation>
    <scope>NUCLEOTIDE SEQUENCE [LARGE SCALE GENOMIC DNA]</scope>
    <source>
        <strain evidence="8 9">WTL</strain>
    </source>
</reference>
<dbReference type="STRING" id="1603606.DSOUD_2960"/>
<accession>A0A0M4D4P8</accession>
<dbReference type="KEGG" id="des:DSOUD_2960"/>
<dbReference type="GO" id="GO:0016020">
    <property type="term" value="C:membrane"/>
    <property type="evidence" value="ECO:0007669"/>
    <property type="project" value="UniProtKB-SubCell"/>
</dbReference>
<dbReference type="Proteomes" id="UP000057158">
    <property type="component" value="Chromosome"/>
</dbReference>
<evidence type="ECO:0000256" key="1">
    <source>
        <dbReference type="ARBA" id="ARBA00004141"/>
    </source>
</evidence>
<dbReference type="GO" id="GO:0017004">
    <property type="term" value="P:cytochrome complex assembly"/>
    <property type="evidence" value="ECO:0007669"/>
    <property type="project" value="UniProtKB-KW"/>
</dbReference>
<dbReference type="InterPro" id="IPR023494">
    <property type="entry name" value="Cyt_c_bgen_Ccs1/CcsB/ResB"/>
</dbReference>
<feature type="domain" description="ResB-like" evidence="7">
    <location>
        <begin position="19"/>
        <end position="347"/>
    </location>
</feature>
<evidence type="ECO:0000313" key="9">
    <source>
        <dbReference type="Proteomes" id="UP000057158"/>
    </source>
</evidence>
<comment type="subcellular location">
    <subcellularLocation>
        <location evidence="1">Membrane</location>
        <topology evidence="1">Multi-pass membrane protein</topology>
    </subcellularLocation>
</comment>
<dbReference type="PANTHER" id="PTHR31566">
    <property type="entry name" value="CYTOCHROME C BIOGENESIS PROTEIN CCS1, CHLOROPLASTIC"/>
    <property type="match status" value="1"/>
</dbReference>
<dbReference type="InterPro" id="IPR007816">
    <property type="entry name" value="ResB-like_domain"/>
</dbReference>
<keyword evidence="4 6" id="KW-1133">Transmembrane helix</keyword>
<keyword evidence="3" id="KW-0201">Cytochrome c-type biogenesis</keyword>
<evidence type="ECO:0000256" key="3">
    <source>
        <dbReference type="ARBA" id="ARBA00022748"/>
    </source>
</evidence>
<feature type="transmembrane region" description="Helical" evidence="6">
    <location>
        <begin position="21"/>
        <end position="39"/>
    </location>
</feature>
<sequence>MNVKKRSLATATWDFFCSLKLTIATLILLAITSIIGTVIQQNKSPEEYLQVYSESTYQILDALKFFDMYHSWWFLSLLGIFSLNLISCSVKRFPRVWKTVHEPVLVADDSLFRTLSNVDEHLVSGSMDDLEGRLGTFLSESFAAPVVTRVGETVHLFAQKGRYARFGVYVTHLSILIIFAGAIIGSLFGYKAYVNIEEGKATDKVWPRGGETPIELGFSVRCDEFSVSYYDGTERPREFKSLLTVLEGGKPVSEALTERPVIVNSPLTYKGITFYQSSYGPTGQPVFTFKVSNRASGETAEFKVKQGQSLDLPGGGTFRVADFTPSFQTFGPAARIEVFPASGERRSFVVLQAHPEFDAQRGGDYIFSMVDYKQRYYTGLQVAKDPGVWVVWLGCAMMVIGSMVAFFMSHRRIWVTLQPVGKKTGIKLGGTAHRNQPAFEIFFDELKKKLKTEIAS</sequence>